<sequence>MVAAEALRPLIETFRRTGHEVFLQNALRIVKSIGDRLAAGALTPDDASPEHLAAAIEGVLFVSRESENDDMLALAARLGLVLRARRQPDGSLGGSIPATLATARAALALARVDGDAILPLTALRALRAAARLAQGGAPVRLADHAAFCALPAELLLTLGARVAQGVADRDALTLTRAWQLFQPDANARDFLQVRAKEDEAPVDYLALVCPFNLQVLVVALAGPEVGEVVVTKNRRAPYLKNLLTGEYDQRARLVPLGDGREAHFGVFLADT</sequence>
<gene>
    <name evidence="1" type="ORF">AVDCRST_MAG63-3873</name>
</gene>
<reference evidence="1" key="1">
    <citation type="submission" date="2020-02" db="EMBL/GenBank/DDBJ databases">
        <authorList>
            <person name="Meier V. D."/>
        </authorList>
    </citation>
    <scope>NUCLEOTIDE SEQUENCE</scope>
    <source>
        <strain evidence="1">AVDCRST_MAG63</strain>
    </source>
</reference>
<name>A0A6J4JQN4_9BACT</name>
<evidence type="ECO:0000313" key="1">
    <source>
        <dbReference type="EMBL" id="CAA9285007.1"/>
    </source>
</evidence>
<protein>
    <submittedName>
        <fullName evidence="1">Uncharacterized protein</fullName>
    </submittedName>
</protein>
<accession>A0A6J4JQN4</accession>
<dbReference type="EMBL" id="CADCTO010000524">
    <property type="protein sequence ID" value="CAA9285007.1"/>
    <property type="molecule type" value="Genomic_DNA"/>
</dbReference>
<organism evidence="1">
    <name type="scientific">uncultured Armatimonadetes bacterium</name>
    <dbReference type="NCBI Taxonomy" id="157466"/>
    <lineage>
        <taxon>Bacteria</taxon>
        <taxon>Bacillati</taxon>
        <taxon>Armatimonadota</taxon>
        <taxon>environmental samples</taxon>
    </lineage>
</organism>
<proteinExistence type="predicted"/>
<dbReference type="AlphaFoldDB" id="A0A6J4JQN4"/>